<feature type="signal peptide" evidence="16">
    <location>
        <begin position="1"/>
        <end position="30"/>
    </location>
</feature>
<dbReference type="GO" id="GO:0006508">
    <property type="term" value="P:proteolysis"/>
    <property type="evidence" value="ECO:0007669"/>
    <property type="project" value="UniProtKB-KW"/>
</dbReference>
<comment type="catalytic activity">
    <reaction evidence="1">
        <text>Acts on substrates that are at least partially unfolded. The cleavage site P1 residue is normally between a pair of hydrophobic residues, such as Val-|-Val.</text>
        <dbReference type="EC" id="3.4.21.107"/>
    </reaction>
</comment>
<dbReference type="EMBL" id="JAAXYO010000148">
    <property type="protein sequence ID" value="MBU2788431.1"/>
    <property type="molecule type" value="Genomic_DNA"/>
</dbReference>
<comment type="subcellular location">
    <subcellularLocation>
        <location evidence="2">Periplasm</location>
    </subcellularLocation>
</comment>
<keyword evidence="10" id="KW-0378">Hydrolase</keyword>
<dbReference type="PROSITE" id="PS50106">
    <property type="entry name" value="PDZ"/>
    <property type="match status" value="1"/>
</dbReference>
<organism evidence="18 19">
    <name type="scientific">Igneacidithiobacillus copahuensis</name>
    <dbReference type="NCBI Taxonomy" id="2724909"/>
    <lineage>
        <taxon>Bacteria</taxon>
        <taxon>Pseudomonadati</taxon>
        <taxon>Pseudomonadota</taxon>
        <taxon>Acidithiobacillia</taxon>
        <taxon>Acidithiobacillales</taxon>
        <taxon>Acidithiobacillaceae</taxon>
        <taxon>Igneacidithiobacillus</taxon>
    </lineage>
</organism>
<dbReference type="CDD" id="cd10839">
    <property type="entry name" value="cpPDZ1_DegP-like"/>
    <property type="match status" value="1"/>
</dbReference>
<dbReference type="SMART" id="SM00228">
    <property type="entry name" value="PDZ"/>
    <property type="match status" value="2"/>
</dbReference>
<keyword evidence="12" id="KW-0346">Stress response</keyword>
<feature type="active site" description="Charge relay system" evidence="14">
    <location>
        <position position="243"/>
    </location>
</feature>
<dbReference type="GO" id="GO:0004252">
    <property type="term" value="F:serine-type endopeptidase activity"/>
    <property type="evidence" value="ECO:0007669"/>
    <property type="project" value="InterPro"/>
</dbReference>
<evidence type="ECO:0000259" key="17">
    <source>
        <dbReference type="PROSITE" id="PS50106"/>
    </source>
</evidence>
<dbReference type="SUPFAM" id="SSF50156">
    <property type="entry name" value="PDZ domain-like"/>
    <property type="match status" value="2"/>
</dbReference>
<evidence type="ECO:0000313" key="19">
    <source>
        <dbReference type="Proteomes" id="UP001197378"/>
    </source>
</evidence>
<dbReference type="InterPro" id="IPR009003">
    <property type="entry name" value="Peptidase_S1_PA"/>
</dbReference>
<dbReference type="InterPro" id="IPR011782">
    <property type="entry name" value="Pept_S1C_Do"/>
</dbReference>
<accession>A0AAE2YQI0</accession>
<dbReference type="PROSITE" id="PS51257">
    <property type="entry name" value="PROKAR_LIPOPROTEIN"/>
    <property type="match status" value="1"/>
</dbReference>
<evidence type="ECO:0000256" key="5">
    <source>
        <dbReference type="ARBA" id="ARBA00013958"/>
    </source>
</evidence>
<feature type="binding site" evidence="15">
    <location>
        <begin position="241"/>
        <end position="243"/>
    </location>
    <ligand>
        <name>substrate</name>
    </ligand>
</feature>
<evidence type="ECO:0000256" key="2">
    <source>
        <dbReference type="ARBA" id="ARBA00004418"/>
    </source>
</evidence>
<dbReference type="Pfam" id="PF17820">
    <property type="entry name" value="PDZ_6"/>
    <property type="match status" value="1"/>
</dbReference>
<feature type="active site" description="Charge relay system" evidence="14">
    <location>
        <position position="140"/>
    </location>
</feature>
<dbReference type="Gene3D" id="2.40.10.120">
    <property type="match status" value="1"/>
</dbReference>
<evidence type="ECO:0000256" key="15">
    <source>
        <dbReference type="PIRSR" id="PIRSR611782-2"/>
    </source>
</evidence>
<keyword evidence="8" id="KW-0677">Repeat</keyword>
<evidence type="ECO:0000256" key="14">
    <source>
        <dbReference type="PIRSR" id="PIRSR611782-1"/>
    </source>
</evidence>
<reference evidence="18" key="1">
    <citation type="journal article" date="2021" name="ISME J.">
        <title>Genomic evolution of the class Acidithiobacillia: deep-branching Proteobacteria living in extreme acidic conditions.</title>
        <authorList>
            <person name="Moya-Beltran A."/>
            <person name="Beard S."/>
            <person name="Rojas-Villalobos C."/>
            <person name="Issotta F."/>
            <person name="Gallardo Y."/>
            <person name="Ulloa R."/>
            <person name="Giaveno A."/>
            <person name="Degli Esposti M."/>
            <person name="Johnson D.B."/>
            <person name="Quatrini R."/>
        </authorList>
    </citation>
    <scope>NUCLEOTIDE SEQUENCE</scope>
    <source>
        <strain evidence="18">VAN18-1</strain>
    </source>
</reference>
<dbReference type="InterPro" id="IPR001940">
    <property type="entry name" value="Peptidase_S1C"/>
</dbReference>
<evidence type="ECO:0000256" key="6">
    <source>
        <dbReference type="ARBA" id="ARBA00022670"/>
    </source>
</evidence>
<keyword evidence="19" id="KW-1185">Reference proteome</keyword>
<dbReference type="Proteomes" id="UP001197378">
    <property type="component" value="Unassembled WGS sequence"/>
</dbReference>
<comment type="similarity">
    <text evidence="3">Belongs to the peptidase S1C family.</text>
</comment>
<dbReference type="Gene3D" id="2.30.42.10">
    <property type="match status" value="2"/>
</dbReference>
<name>A0AAE2YQI0_9PROT</name>
<feature type="active site" description="Charge relay system" evidence="14">
    <location>
        <position position="170"/>
    </location>
</feature>
<dbReference type="AlphaFoldDB" id="A0AAE2YQI0"/>
<evidence type="ECO:0000256" key="12">
    <source>
        <dbReference type="ARBA" id="ARBA00023016"/>
    </source>
</evidence>
<feature type="domain" description="PDZ" evidence="17">
    <location>
        <begin position="296"/>
        <end position="378"/>
    </location>
</feature>
<dbReference type="EC" id="3.4.21.107" evidence="4"/>
<feature type="chain" id="PRO_5041933077" description="Probable periplasmic serine endoprotease DegP-like" evidence="16">
    <location>
        <begin position="31"/>
        <end position="506"/>
    </location>
</feature>
<evidence type="ECO:0000256" key="13">
    <source>
        <dbReference type="ARBA" id="ARBA00032850"/>
    </source>
</evidence>
<dbReference type="PANTHER" id="PTHR22939:SF130">
    <property type="entry name" value="PERIPLASMIC SERINE ENDOPROTEASE DEGP-LIKE-RELATED"/>
    <property type="match status" value="1"/>
</dbReference>
<keyword evidence="7 16" id="KW-0732">Signal</keyword>
<evidence type="ECO:0000256" key="11">
    <source>
        <dbReference type="ARBA" id="ARBA00022825"/>
    </source>
</evidence>
<dbReference type="PANTHER" id="PTHR22939">
    <property type="entry name" value="SERINE PROTEASE FAMILY S1C HTRA-RELATED"/>
    <property type="match status" value="1"/>
</dbReference>
<dbReference type="InterPro" id="IPR041489">
    <property type="entry name" value="PDZ_6"/>
</dbReference>
<feature type="binding site" evidence="15">
    <location>
        <position position="170"/>
    </location>
    <ligand>
        <name>substrate</name>
    </ligand>
</feature>
<evidence type="ECO:0000256" key="8">
    <source>
        <dbReference type="ARBA" id="ARBA00022737"/>
    </source>
</evidence>
<evidence type="ECO:0000256" key="9">
    <source>
        <dbReference type="ARBA" id="ARBA00022764"/>
    </source>
</evidence>
<protein>
    <recommendedName>
        <fullName evidence="5">Probable periplasmic serine endoprotease DegP-like</fullName>
        <ecNumber evidence="4">3.4.21.107</ecNumber>
    </recommendedName>
    <alternativeName>
        <fullName evidence="13">Protease Do</fullName>
    </alternativeName>
</protein>
<keyword evidence="11" id="KW-0720">Serine protease</keyword>
<proteinExistence type="inferred from homology"/>
<dbReference type="InterPro" id="IPR001478">
    <property type="entry name" value="PDZ"/>
</dbReference>
<dbReference type="RefSeq" id="WP_215871270.1">
    <property type="nucleotide sequence ID" value="NZ_JAAXYO010000148.1"/>
</dbReference>
<dbReference type="GO" id="GO:0042597">
    <property type="term" value="C:periplasmic space"/>
    <property type="evidence" value="ECO:0007669"/>
    <property type="project" value="UniProtKB-SubCell"/>
</dbReference>
<gene>
    <name evidence="18" type="ORF">HFQ13_09510</name>
</gene>
<dbReference type="PRINTS" id="PR00834">
    <property type="entry name" value="PROTEASES2C"/>
</dbReference>
<dbReference type="Pfam" id="PF13180">
    <property type="entry name" value="PDZ_2"/>
    <property type="match status" value="1"/>
</dbReference>
<evidence type="ECO:0000256" key="1">
    <source>
        <dbReference type="ARBA" id="ARBA00001772"/>
    </source>
</evidence>
<comment type="caution">
    <text evidence="18">The sequence shown here is derived from an EMBL/GenBank/DDBJ whole genome shotgun (WGS) entry which is preliminary data.</text>
</comment>
<evidence type="ECO:0000313" key="18">
    <source>
        <dbReference type="EMBL" id="MBU2788431.1"/>
    </source>
</evidence>
<sequence>MSGPISRFSQRRAILSAFTLALLASGCAQAQVSSEKPAGSQAAPAAAVTQSTPLRPLVNLPDFTPLIDRYGPTVVNISTTSEQTIPGAGNPFPPDSPFYRFFEHFGAPNSQSKQPPQEKVESLGSGFILSSDGYIVTAAHVVRHAKHIIVTLADHHAYPAKLVGLSVRYDTALLKIDANSLPTAPIGNSSDLKVGQWILAVGTPFGFSNSVTQGVVSALDRPLPDDEYIPFIQSDVPINPGNSGGPLFNMYGQVVGINDQIYTNNGGYMGLSFSIPINTVMSVVEDLKAHRAIQFGYLGVEVQSVTPDMAEALHLNEPVGALVASVEPDSPAARAGLRAGDVIVTFAGKPVYSVGQLPLLVGTKKPGTRVEIGILRHGKAVNLPITVGALPSPQKASDLESSPTPNPGVLKIERLGISTKPLPAKVKQELGINQGVAVVDVHEGAAAEAGVQPGMIIEQFDQQVVQSPQQLQRLVAATPADKPVPVLVRQGKSSIFIVLRLPKKGG</sequence>
<evidence type="ECO:0000256" key="16">
    <source>
        <dbReference type="SAM" id="SignalP"/>
    </source>
</evidence>
<keyword evidence="6" id="KW-0645">Protease</keyword>
<evidence type="ECO:0000256" key="4">
    <source>
        <dbReference type="ARBA" id="ARBA00013035"/>
    </source>
</evidence>
<dbReference type="SUPFAM" id="SSF50494">
    <property type="entry name" value="Trypsin-like serine proteases"/>
    <property type="match status" value="1"/>
</dbReference>
<evidence type="ECO:0000256" key="3">
    <source>
        <dbReference type="ARBA" id="ARBA00010541"/>
    </source>
</evidence>
<evidence type="ECO:0000256" key="7">
    <source>
        <dbReference type="ARBA" id="ARBA00022729"/>
    </source>
</evidence>
<evidence type="ECO:0000256" key="10">
    <source>
        <dbReference type="ARBA" id="ARBA00022801"/>
    </source>
</evidence>
<dbReference type="Pfam" id="PF13365">
    <property type="entry name" value="Trypsin_2"/>
    <property type="match status" value="1"/>
</dbReference>
<feature type="binding site" evidence="15">
    <location>
        <position position="140"/>
    </location>
    <ligand>
        <name>substrate</name>
    </ligand>
</feature>
<keyword evidence="9" id="KW-0574">Periplasm</keyword>
<dbReference type="InterPro" id="IPR036034">
    <property type="entry name" value="PDZ_sf"/>
</dbReference>
<dbReference type="NCBIfam" id="TIGR02037">
    <property type="entry name" value="degP_htrA_DO"/>
    <property type="match status" value="1"/>
</dbReference>